<dbReference type="Proteomes" id="UP000565089">
    <property type="component" value="Unassembled WGS sequence"/>
</dbReference>
<accession>A0A7W7DHT8</accession>
<proteinExistence type="predicted"/>
<evidence type="ECO:0000313" key="1">
    <source>
        <dbReference type="EMBL" id="MBB4710815.1"/>
    </source>
</evidence>
<evidence type="ECO:0000313" key="2">
    <source>
        <dbReference type="Proteomes" id="UP000565089"/>
    </source>
</evidence>
<dbReference type="EMBL" id="JACHMS010000001">
    <property type="protein sequence ID" value="MBB4710815.1"/>
    <property type="molecule type" value="Genomic_DNA"/>
</dbReference>
<protein>
    <submittedName>
        <fullName evidence="1">Uncharacterized protein</fullName>
    </submittedName>
</protein>
<sequence length="31" mass="3823">MERLQKIAKIERRLRLDLEREPSVGEEDRTR</sequence>
<gene>
    <name evidence="1" type="ORF">BJ965_000697</name>
</gene>
<comment type="caution">
    <text evidence="1">The sequence shown here is derived from an EMBL/GenBank/DDBJ whole genome shotgun (WGS) entry which is preliminary data.</text>
</comment>
<dbReference type="AlphaFoldDB" id="A0A7W7DHT8"/>
<reference evidence="1 2" key="1">
    <citation type="submission" date="2020-08" db="EMBL/GenBank/DDBJ databases">
        <title>Sequencing the genomes of 1000 actinobacteria strains.</title>
        <authorList>
            <person name="Klenk H.-P."/>
        </authorList>
    </citation>
    <scope>NUCLEOTIDE SEQUENCE [LARGE SCALE GENOMIC DNA]</scope>
    <source>
        <strain evidence="1 2">DSM 40483</strain>
    </source>
</reference>
<organism evidence="1 2">
    <name type="scientific">Streptomyces luteogriseus</name>
    <dbReference type="NCBI Taxonomy" id="68233"/>
    <lineage>
        <taxon>Bacteria</taxon>
        <taxon>Bacillati</taxon>
        <taxon>Actinomycetota</taxon>
        <taxon>Actinomycetes</taxon>
        <taxon>Kitasatosporales</taxon>
        <taxon>Streptomycetaceae</taxon>
        <taxon>Streptomyces</taxon>
    </lineage>
</organism>
<keyword evidence="2" id="KW-1185">Reference proteome</keyword>
<name>A0A7W7DHT8_9ACTN</name>